<name>A0A645HPY5_9ZZZZ</name>
<organism evidence="1">
    <name type="scientific">bioreactor metagenome</name>
    <dbReference type="NCBI Taxonomy" id="1076179"/>
    <lineage>
        <taxon>unclassified sequences</taxon>
        <taxon>metagenomes</taxon>
        <taxon>ecological metagenomes</taxon>
    </lineage>
</organism>
<evidence type="ECO:0000313" key="1">
    <source>
        <dbReference type="EMBL" id="MPN40910.1"/>
    </source>
</evidence>
<gene>
    <name evidence="1" type="ORF">SDC9_188450</name>
</gene>
<comment type="caution">
    <text evidence="1">The sequence shown here is derived from an EMBL/GenBank/DDBJ whole genome shotgun (WGS) entry which is preliminary data.</text>
</comment>
<accession>A0A645HPY5</accession>
<proteinExistence type="predicted"/>
<reference evidence="1" key="1">
    <citation type="submission" date="2019-08" db="EMBL/GenBank/DDBJ databases">
        <authorList>
            <person name="Kucharzyk K."/>
            <person name="Murdoch R.W."/>
            <person name="Higgins S."/>
            <person name="Loffler F."/>
        </authorList>
    </citation>
    <scope>NUCLEOTIDE SEQUENCE</scope>
</reference>
<protein>
    <submittedName>
        <fullName evidence="1">Uncharacterized protein</fullName>
    </submittedName>
</protein>
<dbReference type="EMBL" id="VSSQ01097629">
    <property type="protein sequence ID" value="MPN40910.1"/>
    <property type="molecule type" value="Genomic_DNA"/>
</dbReference>
<sequence length="82" mass="8266">MAVEAIITTTAGDTSLASTAACPTTTAPTMDKAWPMVLGSLIPASTSISKAIRSPKVSIKEGKGTPSLEICIDKASCVGIIS</sequence>
<dbReference type="AlphaFoldDB" id="A0A645HPY5"/>